<dbReference type="AlphaFoldDB" id="A0A0A9FRT6"/>
<organism evidence="1">
    <name type="scientific">Arundo donax</name>
    <name type="common">Giant reed</name>
    <name type="synonym">Donax arundinaceus</name>
    <dbReference type="NCBI Taxonomy" id="35708"/>
    <lineage>
        <taxon>Eukaryota</taxon>
        <taxon>Viridiplantae</taxon>
        <taxon>Streptophyta</taxon>
        <taxon>Embryophyta</taxon>
        <taxon>Tracheophyta</taxon>
        <taxon>Spermatophyta</taxon>
        <taxon>Magnoliopsida</taxon>
        <taxon>Liliopsida</taxon>
        <taxon>Poales</taxon>
        <taxon>Poaceae</taxon>
        <taxon>PACMAD clade</taxon>
        <taxon>Arundinoideae</taxon>
        <taxon>Arundineae</taxon>
        <taxon>Arundo</taxon>
    </lineage>
</organism>
<protein>
    <submittedName>
        <fullName evidence="1">Uncharacterized protein</fullName>
    </submittedName>
</protein>
<name>A0A0A9FRT6_ARUDO</name>
<evidence type="ECO:0000313" key="1">
    <source>
        <dbReference type="EMBL" id="JAE13969.1"/>
    </source>
</evidence>
<reference evidence="1" key="2">
    <citation type="journal article" date="2015" name="Data Brief">
        <title>Shoot transcriptome of the giant reed, Arundo donax.</title>
        <authorList>
            <person name="Barrero R.A."/>
            <person name="Guerrero F.D."/>
            <person name="Moolhuijzen P."/>
            <person name="Goolsby J.A."/>
            <person name="Tidwell J."/>
            <person name="Bellgard S.E."/>
            <person name="Bellgard M.I."/>
        </authorList>
    </citation>
    <scope>NUCLEOTIDE SEQUENCE</scope>
    <source>
        <tissue evidence="1">Shoot tissue taken approximately 20 cm above the soil surface</tissue>
    </source>
</reference>
<proteinExistence type="predicted"/>
<dbReference type="EMBL" id="GBRH01183927">
    <property type="protein sequence ID" value="JAE13969.1"/>
    <property type="molecule type" value="Transcribed_RNA"/>
</dbReference>
<sequence>MQFTPDANGTSQCCVVHQFYVQIRERIQTTKWRSHGRILEHSQLSLEHILNPN</sequence>
<reference evidence="1" key="1">
    <citation type="submission" date="2014-09" db="EMBL/GenBank/DDBJ databases">
        <authorList>
            <person name="Magalhaes I.L.F."/>
            <person name="Oliveira U."/>
            <person name="Santos F.R."/>
            <person name="Vidigal T.H.D.A."/>
            <person name="Brescovit A.D."/>
            <person name="Santos A.J."/>
        </authorList>
    </citation>
    <scope>NUCLEOTIDE SEQUENCE</scope>
    <source>
        <tissue evidence="1">Shoot tissue taken approximately 20 cm above the soil surface</tissue>
    </source>
</reference>
<accession>A0A0A9FRT6</accession>